<evidence type="ECO:0000313" key="10">
    <source>
        <dbReference type="EMBL" id="MDX5984644.1"/>
    </source>
</evidence>
<dbReference type="RefSeq" id="WP_010403050.1">
    <property type="nucleotide sequence ID" value="NZ_JAWXXV010000001.1"/>
</dbReference>
<comment type="caution">
    <text evidence="10">The sequence shown here is derived from an EMBL/GenBank/DDBJ whole genome shotgun (WGS) entry which is preliminary data.</text>
</comment>
<keyword evidence="10" id="KW-0547">Nucleotide-binding</keyword>
<keyword evidence="7" id="KW-0812">Transmembrane</keyword>
<evidence type="ECO:0000256" key="8">
    <source>
        <dbReference type="SAM" id="SignalP"/>
    </source>
</evidence>
<dbReference type="InterPro" id="IPR036097">
    <property type="entry name" value="HisK_dim/P_sf"/>
</dbReference>
<comment type="catalytic activity">
    <reaction evidence="1">
        <text>ATP + protein L-histidine = ADP + protein N-phospho-L-histidine.</text>
        <dbReference type="EC" id="2.7.13.3"/>
    </reaction>
</comment>
<keyword evidence="6" id="KW-0175">Coiled coil</keyword>
<reference evidence="10 11" key="1">
    <citation type="submission" date="2023-11" db="EMBL/GenBank/DDBJ databases">
        <title>MicrobeMod: A computational toolkit for identifying prokaryotic methylation and restriction-modification with nanopore sequencing.</title>
        <authorList>
            <person name="Crits-Christoph A."/>
            <person name="Kang S.C."/>
            <person name="Lee H."/>
            <person name="Ostrov N."/>
        </authorList>
    </citation>
    <scope>NUCLEOTIDE SEQUENCE [LARGE SCALE GENOMIC DNA]</scope>
    <source>
        <strain evidence="10 11">ATCC 14820</strain>
    </source>
</reference>
<dbReference type="Pfam" id="PF00512">
    <property type="entry name" value="HisKA"/>
    <property type="match status" value="1"/>
</dbReference>
<sequence>MRHLMFRRIVMLFLIALSAWGLARPAFAQTSAQWDVRYDALVADAKAQMFGDPLIAIDRARAAEGMAAHLTVARRNTAVATAQWLQGEAYLRLNDTARAEPLIERALALVAKPAQPTKLYGDLLLSRGGLRLAEADVAGALASYQQAHNIFRDIGEARSRAIAIVSIGFLYQEAGDFKSALRYFDQSADIYKGDQRLLFSIYTNRGICLMDFNKIAQAQTAFRKALALAHDLKTPTLEASTLRNIARAQLFAGQRAAAERSIALGLQAERGVDAAASRNHFLVLSAWAARLRGNLPEAQRLIERAFANVDPNASTLDMREGHLVAYDIYKETHNQAKALVHLEALKQVDDKTSKLAASANTALAAARFDFANQELKIEKLKRAQLLRNIEDARNRARTQQTIFGGLAVATVIIVSMLAFGLITIRRSRNEVRAANVDLAKTNEALGRALAAKTEFLATTSHEIRTPLNGILGMTQVMLADRSLEEPLRDRIGVVHSAGVTMRALVDDILDVAKMETGNLTIEQVPFDLKAMLRDVSRMWEEQARGKGLGFVLDLETCPDFIEGDPARMRQIAFNLLSNALKFTERGQITVRAFSEGSALRISVNDTGIGIPHDKIGIIFESFRQVDAGTTRKYGGTGLGLAICQNLARAMGGDVTVQSVVGTGTTFTLSLPLALAPAPTVTMASAEATPDALLILDRNPISRSMLRAVLEARAGVVLFAGSVDEAVARIVQGGVTRVLIDDATAQAESDVDAGLAALGASDAITTLLWRAPSAEDCARFAAMGIDRVIAKPIAGAALAAAMFGNAVPAAKSASEVLVTQAA</sequence>
<dbReference type="Proteomes" id="UP001279660">
    <property type="component" value="Unassembled WGS sequence"/>
</dbReference>
<keyword evidence="8" id="KW-0732">Signal</keyword>
<dbReference type="InterPro" id="IPR005467">
    <property type="entry name" value="His_kinase_dom"/>
</dbReference>
<evidence type="ECO:0000313" key="11">
    <source>
        <dbReference type="Proteomes" id="UP001279660"/>
    </source>
</evidence>
<dbReference type="PRINTS" id="PR00344">
    <property type="entry name" value="BCTRLSENSOR"/>
</dbReference>
<dbReference type="Gene3D" id="1.25.40.10">
    <property type="entry name" value="Tetratricopeptide repeat domain"/>
    <property type="match status" value="1"/>
</dbReference>
<dbReference type="SUPFAM" id="SSF48452">
    <property type="entry name" value="TPR-like"/>
    <property type="match status" value="2"/>
</dbReference>
<dbReference type="SUPFAM" id="SSF55874">
    <property type="entry name" value="ATPase domain of HSP90 chaperone/DNA topoisomerase II/histidine kinase"/>
    <property type="match status" value="1"/>
</dbReference>
<dbReference type="InterPro" id="IPR036890">
    <property type="entry name" value="HATPase_C_sf"/>
</dbReference>
<keyword evidence="5" id="KW-0802">TPR repeat</keyword>
<protein>
    <recommendedName>
        <fullName evidence="2">histidine kinase</fullName>
        <ecNumber evidence="2">2.7.13.3</ecNumber>
    </recommendedName>
</protein>
<dbReference type="GO" id="GO:0005524">
    <property type="term" value="F:ATP binding"/>
    <property type="evidence" value="ECO:0007669"/>
    <property type="project" value="UniProtKB-KW"/>
</dbReference>
<keyword evidence="11" id="KW-1185">Reference proteome</keyword>
<dbReference type="InterPro" id="IPR004358">
    <property type="entry name" value="Sig_transdc_His_kin-like_C"/>
</dbReference>
<evidence type="ECO:0000256" key="4">
    <source>
        <dbReference type="ARBA" id="ARBA00023012"/>
    </source>
</evidence>
<feature type="transmembrane region" description="Helical" evidence="7">
    <location>
        <begin position="402"/>
        <end position="422"/>
    </location>
</feature>
<dbReference type="SUPFAM" id="SSF52172">
    <property type="entry name" value="CheY-like"/>
    <property type="match status" value="1"/>
</dbReference>
<dbReference type="EMBL" id="JAWXXV010000001">
    <property type="protein sequence ID" value="MDX5984644.1"/>
    <property type="molecule type" value="Genomic_DNA"/>
</dbReference>
<dbReference type="SMART" id="SM00388">
    <property type="entry name" value="HisKA"/>
    <property type="match status" value="1"/>
</dbReference>
<dbReference type="InterPro" id="IPR003661">
    <property type="entry name" value="HisK_dim/P_dom"/>
</dbReference>
<dbReference type="Gene3D" id="1.10.287.130">
    <property type="match status" value="1"/>
</dbReference>
<dbReference type="SMART" id="SM00028">
    <property type="entry name" value="TPR"/>
    <property type="match status" value="5"/>
</dbReference>
<dbReference type="InterPro" id="IPR011006">
    <property type="entry name" value="CheY-like_superfamily"/>
</dbReference>
<name>A0ABU4PPC4_9SPHN</name>
<evidence type="ECO:0000256" key="2">
    <source>
        <dbReference type="ARBA" id="ARBA00012438"/>
    </source>
</evidence>
<accession>A0ABU4PPC4</accession>
<proteinExistence type="predicted"/>
<dbReference type="CDD" id="cd16922">
    <property type="entry name" value="HATPase_EvgS-ArcB-TorS-like"/>
    <property type="match status" value="1"/>
</dbReference>
<evidence type="ECO:0000256" key="5">
    <source>
        <dbReference type="PROSITE-ProRule" id="PRU00339"/>
    </source>
</evidence>
<feature type="repeat" description="TPR" evidence="5">
    <location>
        <begin position="161"/>
        <end position="194"/>
    </location>
</feature>
<dbReference type="Pfam" id="PF13424">
    <property type="entry name" value="TPR_12"/>
    <property type="match status" value="1"/>
</dbReference>
<evidence type="ECO:0000256" key="7">
    <source>
        <dbReference type="SAM" id="Phobius"/>
    </source>
</evidence>
<organism evidence="10 11">
    <name type="scientific">Sphingomonas echinoides</name>
    <dbReference type="NCBI Taxonomy" id="59803"/>
    <lineage>
        <taxon>Bacteria</taxon>
        <taxon>Pseudomonadati</taxon>
        <taxon>Pseudomonadota</taxon>
        <taxon>Alphaproteobacteria</taxon>
        <taxon>Sphingomonadales</taxon>
        <taxon>Sphingomonadaceae</taxon>
        <taxon>Sphingomonas</taxon>
    </lineage>
</organism>
<evidence type="ECO:0000256" key="1">
    <source>
        <dbReference type="ARBA" id="ARBA00000085"/>
    </source>
</evidence>
<dbReference type="PANTHER" id="PTHR45339:SF1">
    <property type="entry name" value="HYBRID SIGNAL TRANSDUCTION HISTIDINE KINASE J"/>
    <property type="match status" value="1"/>
</dbReference>
<feature type="domain" description="Histidine kinase" evidence="9">
    <location>
        <begin position="458"/>
        <end position="674"/>
    </location>
</feature>
<gene>
    <name evidence="10" type="ORF">SIL82_10245</name>
</gene>
<keyword evidence="7" id="KW-0472">Membrane</keyword>
<dbReference type="InterPro" id="IPR003594">
    <property type="entry name" value="HATPase_dom"/>
</dbReference>
<dbReference type="CDD" id="cd00082">
    <property type="entry name" value="HisKA"/>
    <property type="match status" value="1"/>
</dbReference>
<dbReference type="SMART" id="SM00387">
    <property type="entry name" value="HATPase_c"/>
    <property type="match status" value="1"/>
</dbReference>
<keyword evidence="7" id="KW-1133">Transmembrane helix</keyword>
<dbReference type="Pfam" id="PF02518">
    <property type="entry name" value="HATPase_c"/>
    <property type="match status" value="1"/>
</dbReference>
<dbReference type="Gene3D" id="3.30.565.10">
    <property type="entry name" value="Histidine kinase-like ATPase, C-terminal domain"/>
    <property type="match status" value="1"/>
</dbReference>
<feature type="chain" id="PRO_5046629666" description="histidine kinase" evidence="8">
    <location>
        <begin position="29"/>
        <end position="821"/>
    </location>
</feature>
<dbReference type="SUPFAM" id="SSF47384">
    <property type="entry name" value="Homodimeric domain of signal transducing histidine kinase"/>
    <property type="match status" value="1"/>
</dbReference>
<feature type="coiled-coil region" evidence="6">
    <location>
        <begin position="375"/>
        <end position="444"/>
    </location>
</feature>
<evidence type="ECO:0000256" key="6">
    <source>
        <dbReference type="SAM" id="Coils"/>
    </source>
</evidence>
<dbReference type="PROSITE" id="PS50005">
    <property type="entry name" value="TPR"/>
    <property type="match status" value="1"/>
</dbReference>
<evidence type="ECO:0000259" key="9">
    <source>
        <dbReference type="PROSITE" id="PS50109"/>
    </source>
</evidence>
<dbReference type="InterPro" id="IPR011990">
    <property type="entry name" value="TPR-like_helical_dom_sf"/>
</dbReference>
<dbReference type="PANTHER" id="PTHR45339">
    <property type="entry name" value="HYBRID SIGNAL TRANSDUCTION HISTIDINE KINASE J"/>
    <property type="match status" value="1"/>
</dbReference>
<dbReference type="InterPro" id="IPR019734">
    <property type="entry name" value="TPR_rpt"/>
</dbReference>
<keyword evidence="10" id="KW-0067">ATP-binding</keyword>
<keyword evidence="3" id="KW-0597">Phosphoprotein</keyword>
<evidence type="ECO:0000256" key="3">
    <source>
        <dbReference type="ARBA" id="ARBA00022553"/>
    </source>
</evidence>
<dbReference type="PROSITE" id="PS50109">
    <property type="entry name" value="HIS_KIN"/>
    <property type="match status" value="1"/>
</dbReference>
<keyword evidence="4" id="KW-0902">Two-component regulatory system</keyword>
<dbReference type="EC" id="2.7.13.3" evidence="2"/>
<feature type="signal peptide" evidence="8">
    <location>
        <begin position="1"/>
        <end position="28"/>
    </location>
</feature>